<reference evidence="2 3" key="1">
    <citation type="journal article" date="2019" name="Int. J. Syst. Evol. Microbiol.">
        <title>The Global Catalogue of Microorganisms (GCM) 10K type strain sequencing project: providing services to taxonomists for standard genome sequencing and annotation.</title>
        <authorList>
            <consortium name="The Broad Institute Genomics Platform"/>
            <consortium name="The Broad Institute Genome Sequencing Center for Infectious Disease"/>
            <person name="Wu L."/>
            <person name="Ma J."/>
        </authorList>
    </citation>
    <scope>NUCLEOTIDE SEQUENCE [LARGE SCALE GENOMIC DNA]</scope>
    <source>
        <strain evidence="2 3">CGMCC 1.12859</strain>
    </source>
</reference>
<protein>
    <recommendedName>
        <fullName evidence="4">Holin</fullName>
    </recommendedName>
</protein>
<keyword evidence="3" id="KW-1185">Reference proteome</keyword>
<dbReference type="EMBL" id="JBHUCZ010000001">
    <property type="protein sequence ID" value="MFD1565886.1"/>
    <property type="molecule type" value="Genomic_DNA"/>
</dbReference>
<name>A0ABD6BMQ7_9EURY</name>
<sequence>MALLSNPASAVLNVVIGVGALIAYYRHGLDREGVHRVAGPTLAAGIAAIGVLELLPNEPRWLWLGVGVVTASAFVVEVYTGIVAYFAPIVRHYRPFRGR</sequence>
<evidence type="ECO:0000313" key="3">
    <source>
        <dbReference type="Proteomes" id="UP001597139"/>
    </source>
</evidence>
<keyword evidence="1" id="KW-0472">Membrane</keyword>
<organism evidence="2 3">
    <name type="scientific">Halolamina litorea</name>
    <dbReference type="NCBI Taxonomy" id="1515593"/>
    <lineage>
        <taxon>Archaea</taxon>
        <taxon>Methanobacteriati</taxon>
        <taxon>Methanobacteriota</taxon>
        <taxon>Stenosarchaea group</taxon>
        <taxon>Halobacteria</taxon>
        <taxon>Halobacteriales</taxon>
        <taxon>Haloferacaceae</taxon>
    </lineage>
</organism>
<feature type="transmembrane region" description="Helical" evidence="1">
    <location>
        <begin position="6"/>
        <end position="25"/>
    </location>
</feature>
<dbReference type="AlphaFoldDB" id="A0ABD6BMQ7"/>
<keyword evidence="1" id="KW-0812">Transmembrane</keyword>
<accession>A0ABD6BMQ7</accession>
<feature type="transmembrane region" description="Helical" evidence="1">
    <location>
        <begin position="61"/>
        <end position="87"/>
    </location>
</feature>
<feature type="transmembrane region" description="Helical" evidence="1">
    <location>
        <begin position="37"/>
        <end position="55"/>
    </location>
</feature>
<dbReference type="RefSeq" id="WP_267645128.1">
    <property type="nucleotide sequence ID" value="NZ_JANHGR010000001.1"/>
</dbReference>
<gene>
    <name evidence="2" type="ORF">ACFSAU_00120</name>
</gene>
<proteinExistence type="predicted"/>
<evidence type="ECO:0000313" key="2">
    <source>
        <dbReference type="EMBL" id="MFD1565886.1"/>
    </source>
</evidence>
<evidence type="ECO:0000256" key="1">
    <source>
        <dbReference type="SAM" id="Phobius"/>
    </source>
</evidence>
<evidence type="ECO:0008006" key="4">
    <source>
        <dbReference type="Google" id="ProtNLM"/>
    </source>
</evidence>
<keyword evidence="1" id="KW-1133">Transmembrane helix</keyword>
<dbReference type="Proteomes" id="UP001597139">
    <property type="component" value="Unassembled WGS sequence"/>
</dbReference>
<comment type="caution">
    <text evidence="2">The sequence shown here is derived from an EMBL/GenBank/DDBJ whole genome shotgun (WGS) entry which is preliminary data.</text>
</comment>